<feature type="compositionally biased region" description="Polar residues" evidence="1">
    <location>
        <begin position="1018"/>
        <end position="1028"/>
    </location>
</feature>
<proteinExistence type="predicted"/>
<feature type="region of interest" description="Disordered" evidence="1">
    <location>
        <begin position="947"/>
        <end position="1068"/>
    </location>
</feature>
<name>A0A7S4G621_9EUGL</name>
<evidence type="ECO:0000313" key="2">
    <source>
        <dbReference type="EMBL" id="CAE0826330.1"/>
    </source>
</evidence>
<feature type="compositionally biased region" description="Low complexity" evidence="1">
    <location>
        <begin position="776"/>
        <end position="790"/>
    </location>
</feature>
<feature type="compositionally biased region" description="Basic and acidic residues" evidence="1">
    <location>
        <begin position="947"/>
        <end position="957"/>
    </location>
</feature>
<reference evidence="2" key="1">
    <citation type="submission" date="2021-01" db="EMBL/GenBank/DDBJ databases">
        <authorList>
            <person name="Corre E."/>
            <person name="Pelletier E."/>
            <person name="Niang G."/>
            <person name="Scheremetjew M."/>
            <person name="Finn R."/>
            <person name="Kale V."/>
            <person name="Holt S."/>
            <person name="Cochrane G."/>
            <person name="Meng A."/>
            <person name="Brown T."/>
            <person name="Cohen L."/>
        </authorList>
    </citation>
    <scope>NUCLEOTIDE SEQUENCE</scope>
    <source>
        <strain evidence="2">CCMP1594</strain>
    </source>
</reference>
<feature type="compositionally biased region" description="Polar residues" evidence="1">
    <location>
        <begin position="335"/>
        <end position="354"/>
    </location>
</feature>
<feature type="region of interest" description="Disordered" evidence="1">
    <location>
        <begin position="740"/>
        <end position="834"/>
    </location>
</feature>
<organism evidence="2">
    <name type="scientific">Eutreptiella gymnastica</name>
    <dbReference type="NCBI Taxonomy" id="73025"/>
    <lineage>
        <taxon>Eukaryota</taxon>
        <taxon>Discoba</taxon>
        <taxon>Euglenozoa</taxon>
        <taxon>Euglenida</taxon>
        <taxon>Spirocuta</taxon>
        <taxon>Euglenophyceae</taxon>
        <taxon>Eutreptiales</taxon>
        <taxon>Eutreptiaceae</taxon>
        <taxon>Eutreptiella</taxon>
    </lineage>
</organism>
<dbReference type="EMBL" id="HBJA01108869">
    <property type="protein sequence ID" value="CAE0826330.1"/>
    <property type="molecule type" value="Transcribed_RNA"/>
</dbReference>
<protein>
    <submittedName>
        <fullName evidence="2">Uncharacterized protein</fullName>
    </submittedName>
</protein>
<sequence>MSHTHPLDGDGTSKELFHYLSKRGQGLDQDHKFDSLKIPDTIVFYNFPIVWYYWSEQNAEVRKKGGKELERTNILQAFTRGRKESNGCDIVASFLSHRQDAEDTITFLNEDELAEFLFDKPTQQGLLQKFVMPRGEHNEMIQAIWSPRMCLVNKRVNRHKLNDRHINRTEKAITFEGPTHFTEEKLSAPLATAKVKEVCKSFTEHFKSVEHHYCISRMVLYFKEDRKSTNTLWLLFSSCFRITELKFKGSTYQHSKLPVSLTPQFQGLHVDSRESYREKSPKASSKSVKRYRVGYLQNILVEDINMIAKAALSSGMVDEDEGAMIGLMPLSQLPLPTSMQNKENAPGTPSSTSGVDLPDAETTEMAGAPNDTIKSEMLLERIFFNKKTKRMRSNLRKWQSENKKLAYDLDSYATKKTQLAAGLQAFARAKQQAAQNYYSKRPRSLPKLETLRSISTPVSSPSPTGKICPAAPPEQLPFSADAEHRSVTPVAPVKEDPFLLVRAPTETPRSLFPVTTPHSPLSSNVGSLLTERTERAELTQRTDNRDLEAPVMRHAGSLSAPVPQASKKGERKPSNFFGELRGTGKGGLAEPAKEKNMSSKGLRVLEALEMLSQGDPDEMLRSVVKDAWGRKNASKDQEFNAEATIARVMPKMVASYEQYYEDEQERNCAWADELNDQIYGWYSEISLTHKPADHYFFTLPRSLAMVMEEQFTTQMQMLNIMTYRQYEALLEAKQRQRSEHQAALDALPSNTKRKGYLNLGGSSNLEQSFADGVKTPNSQGSPQMSPSGSPKISPRTVSPLSPERVGGPGNISPLATTPQATTPSAPNHAYSPVRDSMTNFIGNASLNSLSPSTSMHSPVDPSSFGLSDDVQLPSAHALGENEAEVTYAIIKSTKFKANEFHRFLQRLRDFRIQTSASHVSVCLEGIQAQLGSVNRFLVMEAIKGYGRGDEHQGERGRLRSSTVSSAMSTETEESSAFHQPFAFFSQSSSGSQGASTQGQGPTPGLAPAPGLSPLQDPVSPQGSVSPQAPGTLEAFDNSQELHRSQGPVGLQGPDPSQGSEASHGHHSS</sequence>
<evidence type="ECO:0000256" key="1">
    <source>
        <dbReference type="SAM" id="MobiDB-lite"/>
    </source>
</evidence>
<dbReference type="AlphaFoldDB" id="A0A7S4G621"/>
<gene>
    <name evidence="2" type="ORF">EGYM00163_LOCUS37586</name>
</gene>
<feature type="region of interest" description="Disordered" evidence="1">
    <location>
        <begin position="556"/>
        <end position="595"/>
    </location>
</feature>
<accession>A0A7S4G621</accession>
<feature type="compositionally biased region" description="Low complexity" evidence="1">
    <location>
        <begin position="813"/>
        <end position="826"/>
    </location>
</feature>
<feature type="compositionally biased region" description="Low complexity" evidence="1">
    <location>
        <begin position="960"/>
        <end position="1011"/>
    </location>
</feature>
<feature type="region of interest" description="Disordered" evidence="1">
    <location>
        <begin position="335"/>
        <end position="371"/>
    </location>
</feature>